<evidence type="ECO:0000259" key="14">
    <source>
        <dbReference type="SMART" id="SM01089"/>
    </source>
</evidence>
<dbReference type="PANTHER" id="PTHR11984">
    <property type="entry name" value="CONNEXIN"/>
    <property type="match status" value="1"/>
</dbReference>
<feature type="transmembrane region" description="Helical" evidence="12">
    <location>
        <begin position="154"/>
        <end position="176"/>
    </location>
</feature>
<keyword evidence="5 10" id="KW-0812">Transmembrane</keyword>
<dbReference type="GeneTree" id="ENSGT01150000286954"/>
<dbReference type="SUPFAM" id="SSF118220">
    <property type="entry name" value="Connexin43"/>
    <property type="match status" value="1"/>
</dbReference>
<feature type="compositionally biased region" description="Low complexity" evidence="11">
    <location>
        <begin position="341"/>
        <end position="358"/>
    </location>
</feature>
<dbReference type="Pfam" id="PF00029">
    <property type="entry name" value="Connexin"/>
    <property type="match status" value="1"/>
</dbReference>
<dbReference type="PROSITE" id="PS00407">
    <property type="entry name" value="CONNEXINS_1"/>
    <property type="match status" value="1"/>
</dbReference>
<organism evidence="15 16">
    <name type="scientific">Gadus morhua</name>
    <name type="common">Atlantic cod</name>
    <dbReference type="NCBI Taxonomy" id="8049"/>
    <lineage>
        <taxon>Eukaryota</taxon>
        <taxon>Metazoa</taxon>
        <taxon>Chordata</taxon>
        <taxon>Craniata</taxon>
        <taxon>Vertebrata</taxon>
        <taxon>Euteleostomi</taxon>
        <taxon>Actinopterygii</taxon>
        <taxon>Neopterygii</taxon>
        <taxon>Teleostei</taxon>
        <taxon>Neoteleostei</taxon>
        <taxon>Acanthomorphata</taxon>
        <taxon>Zeiogadaria</taxon>
        <taxon>Gadariae</taxon>
        <taxon>Gadiformes</taxon>
        <taxon>Gadoidei</taxon>
        <taxon>Gadidae</taxon>
        <taxon>Gadus</taxon>
    </lineage>
</organism>
<reference evidence="15" key="2">
    <citation type="submission" date="2025-09" db="UniProtKB">
        <authorList>
            <consortium name="Ensembl"/>
        </authorList>
    </citation>
    <scope>IDENTIFICATION</scope>
</reference>
<feature type="transmembrane region" description="Helical" evidence="12">
    <location>
        <begin position="208"/>
        <end position="231"/>
    </location>
</feature>
<evidence type="ECO:0000256" key="10">
    <source>
        <dbReference type="RuleBase" id="RU000630"/>
    </source>
</evidence>
<dbReference type="SMART" id="SM00037">
    <property type="entry name" value="CNX"/>
    <property type="match status" value="1"/>
</dbReference>
<evidence type="ECO:0000313" key="15">
    <source>
        <dbReference type="Ensembl" id="ENSGMOP00000038562.1"/>
    </source>
</evidence>
<comment type="function">
    <text evidence="10">One gap junction consists of a cluster of closely packed pairs of transmembrane channels, the connexons, through which materials of low MW diffuse from one cell to a neighboring cell.</text>
</comment>
<feature type="transmembrane region" description="Helical" evidence="12">
    <location>
        <begin position="78"/>
        <end position="100"/>
    </location>
</feature>
<dbReference type="InterPro" id="IPR013124">
    <property type="entry name" value="Connexin43_C"/>
</dbReference>
<evidence type="ECO:0000256" key="7">
    <source>
        <dbReference type="ARBA" id="ARBA00022949"/>
    </source>
</evidence>
<dbReference type="RefSeq" id="XP_030218025.1">
    <property type="nucleotide sequence ID" value="XM_030362165.1"/>
</dbReference>
<keyword evidence="6 10" id="KW-0303">Gap junction</keyword>
<feature type="region of interest" description="Disordered" evidence="11">
    <location>
        <begin position="309"/>
        <end position="417"/>
    </location>
</feature>
<keyword evidence="7" id="KW-0965">Cell junction</keyword>
<gene>
    <name evidence="15" type="primary">LOC115547736</name>
</gene>
<comment type="similarity">
    <text evidence="10">Belongs to the connexin family.</text>
</comment>
<dbReference type="OrthoDB" id="9993956at2759"/>
<dbReference type="PANTHER" id="PTHR11984:SF33">
    <property type="entry name" value="GAP JUNCTION ALPHA-1 PROTEIN"/>
    <property type="match status" value="1"/>
</dbReference>
<dbReference type="Pfam" id="PF03508">
    <property type="entry name" value="Connexin43"/>
    <property type="match status" value="1"/>
</dbReference>
<dbReference type="InterPro" id="IPR034634">
    <property type="entry name" value="Connexin_C"/>
</dbReference>
<feature type="domain" description="Connexin cysteine-rich" evidence="14">
    <location>
        <begin position="165"/>
        <end position="231"/>
    </location>
</feature>
<dbReference type="FunFam" id="1.20.1440.80:FF:000001">
    <property type="entry name" value="Gap junction alpha-1"/>
    <property type="match status" value="1"/>
</dbReference>
<name>A0A8C5AX44_GADMO</name>
<dbReference type="PROSITE" id="PS00408">
    <property type="entry name" value="CONNEXINS_2"/>
    <property type="match status" value="1"/>
</dbReference>
<feature type="transmembrane region" description="Helical" evidence="12">
    <location>
        <begin position="20"/>
        <end position="41"/>
    </location>
</feature>
<evidence type="ECO:0000259" key="13">
    <source>
        <dbReference type="SMART" id="SM00037"/>
    </source>
</evidence>
<dbReference type="GeneID" id="115547736"/>
<comment type="subcellular location">
    <subcellularLocation>
        <location evidence="1">Cell junction</location>
        <location evidence="1">Gap junction</location>
    </subcellularLocation>
    <subcellularLocation>
        <location evidence="2 10">Cell membrane</location>
        <topology evidence="2 10">Multi-pass membrane protein</topology>
    </subcellularLocation>
</comment>
<reference evidence="15" key="1">
    <citation type="submission" date="2025-08" db="UniProtKB">
        <authorList>
            <consortium name="Ensembl"/>
        </authorList>
    </citation>
    <scope>IDENTIFICATION</scope>
</reference>
<evidence type="ECO:0000256" key="1">
    <source>
        <dbReference type="ARBA" id="ARBA00004610"/>
    </source>
</evidence>
<evidence type="ECO:0000256" key="2">
    <source>
        <dbReference type="ARBA" id="ARBA00004651"/>
    </source>
</evidence>
<dbReference type="RefSeq" id="XP_030218026.1">
    <property type="nucleotide sequence ID" value="XM_030362166.1"/>
</dbReference>
<dbReference type="GO" id="GO:0005243">
    <property type="term" value="F:gap junction channel activity"/>
    <property type="evidence" value="ECO:0007669"/>
    <property type="project" value="TreeGrafter"/>
</dbReference>
<dbReference type="InterPro" id="IPR000500">
    <property type="entry name" value="Connexin"/>
</dbReference>
<dbReference type="InterPro" id="IPR017990">
    <property type="entry name" value="Connexin_CS"/>
</dbReference>
<feature type="compositionally biased region" description="Basic and acidic residues" evidence="11">
    <location>
        <begin position="385"/>
        <end position="399"/>
    </location>
</feature>
<dbReference type="SMART" id="SM01089">
    <property type="entry name" value="Connexin_CCC"/>
    <property type="match status" value="1"/>
</dbReference>
<keyword evidence="4" id="KW-1003">Cell membrane</keyword>
<dbReference type="PRINTS" id="PR00206">
    <property type="entry name" value="CONNEXIN"/>
</dbReference>
<dbReference type="InterPro" id="IPR038359">
    <property type="entry name" value="Connexin_N_sf"/>
</dbReference>
<dbReference type="Proteomes" id="UP000694546">
    <property type="component" value="Chromosome 7"/>
</dbReference>
<evidence type="ECO:0000256" key="9">
    <source>
        <dbReference type="ARBA" id="ARBA00023136"/>
    </source>
</evidence>
<evidence type="ECO:0000256" key="12">
    <source>
        <dbReference type="SAM" id="Phobius"/>
    </source>
</evidence>
<evidence type="ECO:0000256" key="6">
    <source>
        <dbReference type="ARBA" id="ARBA00022868"/>
    </source>
</evidence>
<sequence>MGDWSALGKLLDKVQAYSTAGGKVWLSVLFIFRILVIGTAVESAWGDEQSAFKCNTAQPGCENVCYDSSFPISHARFWVLQIIFVSTPTLLYLCHIFYLIHKEEKLKVKGERLRELQTKGQDVERSLRKLELRKMKYGIEKNGKVKMKGALLRTYIFSILLKSFFEVGFLLLQWHIYGFSLASRYECEAYPCPHRTDCFLSRPTEKTIFIVFMLVVSLVSLLLNLIELFYVTYKWVKDTMRASEGQQLHPRLRLLPGAGGGVGGGGVGGEEGGAPYHYCNGCPPPSAPVYNLDATATVARGDSVNHYNKTASEQNWTNFSTEQNQLGRSPPRRHGSQRSTGKNNNNNNNHNNKAGANASDCNRDSPAFLGPAFVGPAHGQPPPSDKVETKELHLLRGLEPRPGSRASSRARTDDLDI</sequence>
<dbReference type="KEGG" id="gmh:115547736"/>
<keyword evidence="16" id="KW-1185">Reference proteome</keyword>
<dbReference type="GO" id="GO:0010644">
    <property type="term" value="P:cell communication by electrical coupling"/>
    <property type="evidence" value="ECO:0007669"/>
    <property type="project" value="TreeGrafter"/>
</dbReference>
<dbReference type="GO" id="GO:0007267">
    <property type="term" value="P:cell-cell signaling"/>
    <property type="evidence" value="ECO:0007669"/>
    <property type="project" value="TreeGrafter"/>
</dbReference>
<keyword evidence="8 12" id="KW-1133">Transmembrane helix</keyword>
<evidence type="ECO:0000256" key="11">
    <source>
        <dbReference type="SAM" id="MobiDB-lite"/>
    </source>
</evidence>
<protein>
    <recommendedName>
        <fullName evidence="10">Gap junction protein</fullName>
    </recommendedName>
</protein>
<keyword evidence="9 12" id="KW-0472">Membrane</keyword>
<evidence type="ECO:0000313" key="16">
    <source>
        <dbReference type="Proteomes" id="UP000694546"/>
    </source>
</evidence>
<dbReference type="GO" id="GO:0005922">
    <property type="term" value="C:connexin complex"/>
    <property type="evidence" value="ECO:0007669"/>
    <property type="project" value="InterPro"/>
</dbReference>
<dbReference type="InterPro" id="IPR013092">
    <property type="entry name" value="Connexin_N"/>
</dbReference>
<proteinExistence type="inferred from homology"/>
<evidence type="ECO:0000256" key="5">
    <source>
        <dbReference type="ARBA" id="ARBA00022692"/>
    </source>
</evidence>
<evidence type="ECO:0000256" key="8">
    <source>
        <dbReference type="ARBA" id="ARBA00022989"/>
    </source>
</evidence>
<dbReference type="GO" id="GO:0007507">
    <property type="term" value="P:heart development"/>
    <property type="evidence" value="ECO:0007669"/>
    <property type="project" value="TreeGrafter"/>
</dbReference>
<accession>A0A8C5AX44</accession>
<dbReference type="Ensembl" id="ENSGMOT00000049592.1">
    <property type="protein sequence ID" value="ENSGMOP00000038562.1"/>
    <property type="gene ID" value="ENSGMOG00000036603.1"/>
</dbReference>
<dbReference type="Gene3D" id="1.20.1440.80">
    <property type="entry name" value="Gap junction channel protein cysteine-rich domain"/>
    <property type="match status" value="1"/>
</dbReference>
<dbReference type="InterPro" id="IPR019570">
    <property type="entry name" value="Connexin_CCC"/>
</dbReference>
<evidence type="ECO:0000256" key="3">
    <source>
        <dbReference type="ARBA" id="ARBA00011455"/>
    </source>
</evidence>
<dbReference type="AlphaFoldDB" id="A0A8C5AX44"/>
<dbReference type="OMA" id="MSSCRSY"/>
<comment type="subunit">
    <text evidence="3 10">A connexon is composed of a hexamer of connexins.</text>
</comment>
<feature type="domain" description="Connexin N-terminal" evidence="13">
    <location>
        <begin position="43"/>
        <end position="76"/>
    </location>
</feature>
<feature type="compositionally biased region" description="Polar residues" evidence="11">
    <location>
        <begin position="309"/>
        <end position="327"/>
    </location>
</feature>
<evidence type="ECO:0000256" key="4">
    <source>
        <dbReference type="ARBA" id="ARBA00022475"/>
    </source>
</evidence>